<feature type="coiled-coil region" evidence="5">
    <location>
        <begin position="932"/>
        <end position="987"/>
    </location>
</feature>
<comment type="similarity">
    <text evidence="4">Belongs to the CEP135/TSGA10 family.</text>
</comment>
<gene>
    <name evidence="7" type="ORF">WJX75_004138</name>
</gene>
<feature type="coiled-coil region" evidence="5">
    <location>
        <begin position="588"/>
        <end position="732"/>
    </location>
</feature>
<feature type="region of interest" description="Disordered" evidence="6">
    <location>
        <begin position="1122"/>
        <end position="1157"/>
    </location>
</feature>
<protein>
    <recommendedName>
        <fullName evidence="9">Nucleoprotein TPR/MLP1 domain-containing protein</fullName>
    </recommendedName>
</protein>
<evidence type="ECO:0000256" key="1">
    <source>
        <dbReference type="ARBA" id="ARBA00004114"/>
    </source>
</evidence>
<name>A0ABR2YC43_9CHLO</name>
<organism evidence="7 8">
    <name type="scientific">Coccomyxa subellipsoidea</name>
    <dbReference type="NCBI Taxonomy" id="248742"/>
    <lineage>
        <taxon>Eukaryota</taxon>
        <taxon>Viridiplantae</taxon>
        <taxon>Chlorophyta</taxon>
        <taxon>core chlorophytes</taxon>
        <taxon>Trebouxiophyceae</taxon>
        <taxon>Trebouxiophyceae incertae sedis</taxon>
        <taxon>Coccomyxaceae</taxon>
        <taxon>Coccomyxa</taxon>
    </lineage>
</organism>
<evidence type="ECO:0008006" key="9">
    <source>
        <dbReference type="Google" id="ProtNLM"/>
    </source>
</evidence>
<dbReference type="InterPro" id="IPR051877">
    <property type="entry name" value="Centriole_BasalBody_StrucProt"/>
</dbReference>
<evidence type="ECO:0000256" key="2">
    <source>
        <dbReference type="ARBA" id="ARBA00022490"/>
    </source>
</evidence>
<evidence type="ECO:0000256" key="6">
    <source>
        <dbReference type="SAM" id="MobiDB-lite"/>
    </source>
</evidence>
<evidence type="ECO:0000313" key="7">
    <source>
        <dbReference type="EMBL" id="KAK9902094.1"/>
    </source>
</evidence>
<feature type="compositionally biased region" description="Low complexity" evidence="6">
    <location>
        <begin position="1220"/>
        <end position="1252"/>
    </location>
</feature>
<feature type="compositionally biased region" description="Polar residues" evidence="6">
    <location>
        <begin position="1182"/>
        <end position="1195"/>
    </location>
</feature>
<feature type="region of interest" description="Disordered" evidence="6">
    <location>
        <begin position="1172"/>
        <end position="1252"/>
    </location>
</feature>
<evidence type="ECO:0000256" key="4">
    <source>
        <dbReference type="ARBA" id="ARBA00038123"/>
    </source>
</evidence>
<accession>A0ABR2YC43</accession>
<sequence>MEQQALALLKRKLDALSYTDPVDEQSASLVQRLVDDLVHTTESYRGLKQQSLAFNHHISNLNDKVEVLQKDCSRLAGENNQLHLRLIKETEHSDRREREHYTQLKAFEEQISQLSFWKHSTQQHVLELEKENGGLKQRLQHFLRGEDSEDEARTPARLDLTTPLQPAAAAQIPRPATGMTADGGIDLLKAASARVAALEVAMRARDSQLAAAQSELQAMQEAVEKREAEIVRLGAEAGAGRDVDVTALQYRSEAQENLILQLNEQVEFLTGQVAGAQSELSRREDATQLLGESEQARRELEARLRDAVRDGNALAREVGELKAALKRAQAQNGLPSRRSGLPNGRSAGDKENLPETSRALALAEQRLSEAAAELQQRADALRRLEAERDEGHTQVKRLKERLGEVEGAVAQLRGAGAAEAAGDPSPDPAAEVAKLRERLATTQAEAAAAAAQRDSLQHEAAQLRSQVQFLEDEKAVLAEEAAARERSAPPDDDGDLLSLRRRLSAAEADRDKLRAAVLQAQAQADELIAALKSLAADKDAARAAAAAACSGADRLRRALGDRPLDAAQPPAPQQQVAEVDDSAAVERVTELEGELKGLRRQVDASQAEAQRLRGLLRSVEAARDSITAELTARTETAATLKQEVAAAQERAEEATQRAAQAEAASAAAAGQAFEEENRELRDELHAVSDDLEALVRENQAIGEQAISAGIERDAWREEAAAASSRAAAAEAASRAADADTERLRKTYEALAAELRGAQGSAGALGRELAARDGHAAGQAAELATLREAHSKSQAQLSQSALDVQAWERQVAELSRQLSRAAADKDDAERERQSLLDALRNSEQARFDVERQREGAQRQLAAMEGTLRETGARCEEAEAQAEGLRQQLALEGTRVADLETLLARLRASHFAAHDARLPGHLPAGPPGTDPAAFSRLAERAAALQAKLATAEAELDSGRESLRQARIDNASLEAALQAARAERNALNAAIRAANSGDAAAPNRAFGNMDANSGAAALAAARADLAVAREENGRLLDLVSKVDAERAALEKANAALRAGRQTTRQPPCPSETSSLACSGSVVGTAFRGAPSDADVEAARLALELAHERAQREKAERDFEELLEGMQGGAGRSGGATTAPGRATSALTSSASTSAEEQRRRLDQLQAAVRDLEADNKRLREGLSSRPVTGSGPTSNGDSGATWRRQSRSSGPTGALAAYVAELSDPNSSSLRSSSGSRSSTSSPRFSPMTTPRYTH</sequence>
<keyword evidence="2" id="KW-0963">Cytoplasm</keyword>
<evidence type="ECO:0000256" key="5">
    <source>
        <dbReference type="SAM" id="Coils"/>
    </source>
</evidence>
<comment type="caution">
    <text evidence="7">The sequence shown here is derived from an EMBL/GenBank/DDBJ whole genome shotgun (WGS) entry which is preliminary data.</text>
</comment>
<feature type="compositionally biased region" description="Low complexity" evidence="6">
    <location>
        <begin position="1131"/>
        <end position="1151"/>
    </location>
</feature>
<keyword evidence="5" id="KW-0175">Coiled coil</keyword>
<dbReference type="PANTHER" id="PTHR20544">
    <property type="entry name" value="CENTROSOMAL PROTEIN CEP135"/>
    <property type="match status" value="1"/>
</dbReference>
<dbReference type="EMBL" id="JALJOT010000016">
    <property type="protein sequence ID" value="KAK9902094.1"/>
    <property type="molecule type" value="Genomic_DNA"/>
</dbReference>
<reference evidence="7 8" key="1">
    <citation type="journal article" date="2024" name="Nat. Commun.">
        <title>Phylogenomics reveals the evolutionary origins of lichenization in chlorophyte algae.</title>
        <authorList>
            <person name="Puginier C."/>
            <person name="Libourel C."/>
            <person name="Otte J."/>
            <person name="Skaloud P."/>
            <person name="Haon M."/>
            <person name="Grisel S."/>
            <person name="Petersen M."/>
            <person name="Berrin J.G."/>
            <person name="Delaux P.M."/>
            <person name="Dal Grande F."/>
            <person name="Keller J."/>
        </authorList>
    </citation>
    <scope>NUCLEOTIDE SEQUENCE [LARGE SCALE GENOMIC DNA]</scope>
    <source>
        <strain evidence="7 8">SAG 216-7</strain>
    </source>
</reference>
<keyword evidence="3" id="KW-0206">Cytoskeleton</keyword>
<feature type="coiled-coil region" evidence="5">
    <location>
        <begin position="796"/>
        <end position="893"/>
    </location>
</feature>
<feature type="region of interest" description="Disordered" evidence="6">
    <location>
        <begin position="1053"/>
        <end position="1073"/>
    </location>
</feature>
<evidence type="ECO:0000256" key="3">
    <source>
        <dbReference type="ARBA" id="ARBA00023212"/>
    </source>
</evidence>
<dbReference type="Proteomes" id="UP001491310">
    <property type="component" value="Unassembled WGS sequence"/>
</dbReference>
<feature type="coiled-coil region" evidence="5">
    <location>
        <begin position="1092"/>
        <end position="1121"/>
    </location>
</feature>
<dbReference type="Gene3D" id="1.10.287.1490">
    <property type="match status" value="1"/>
</dbReference>
<proteinExistence type="inferred from homology"/>
<feature type="coiled-coil region" evidence="5">
    <location>
        <begin position="360"/>
        <end position="544"/>
    </location>
</feature>
<comment type="subcellular location">
    <subcellularLocation>
        <location evidence="1">Cytoplasm</location>
        <location evidence="1">Cytoskeleton</location>
        <location evidence="1">Microtubule organizing center</location>
        <location evidence="1">Centrosome</location>
        <location evidence="1">Centriole</location>
    </subcellularLocation>
</comment>
<keyword evidence="8" id="KW-1185">Reference proteome</keyword>
<feature type="region of interest" description="Disordered" evidence="6">
    <location>
        <begin position="326"/>
        <end position="353"/>
    </location>
</feature>
<evidence type="ECO:0000313" key="8">
    <source>
        <dbReference type="Proteomes" id="UP001491310"/>
    </source>
</evidence>
<feature type="compositionally biased region" description="Polar residues" evidence="6">
    <location>
        <begin position="1057"/>
        <end position="1073"/>
    </location>
</feature>
<dbReference type="PANTHER" id="PTHR20544:SF0">
    <property type="entry name" value="NUCLEOPROTEIN TPR_MLP1 DOMAIN-CONTAINING PROTEIN"/>
    <property type="match status" value="1"/>
</dbReference>